<evidence type="ECO:0008006" key="3">
    <source>
        <dbReference type="Google" id="ProtNLM"/>
    </source>
</evidence>
<dbReference type="PIRSF" id="PIRSF035652">
    <property type="entry name" value="CHP02436"/>
    <property type="match status" value="1"/>
</dbReference>
<dbReference type="PANTHER" id="PTHR38471:SF2">
    <property type="entry name" value="FOUR HELIX BUNDLE PROTEIN"/>
    <property type="match status" value="1"/>
</dbReference>
<protein>
    <recommendedName>
        <fullName evidence="3">Four helix bundle protein</fullName>
    </recommendedName>
</protein>
<dbReference type="Proteomes" id="UP000034705">
    <property type="component" value="Unassembled WGS sequence"/>
</dbReference>
<gene>
    <name evidence="1" type="ORF">UX45_C0002G0029</name>
</gene>
<evidence type="ECO:0000313" key="2">
    <source>
        <dbReference type="Proteomes" id="UP000034705"/>
    </source>
</evidence>
<comment type="caution">
    <text evidence="1">The sequence shown here is derived from an EMBL/GenBank/DDBJ whole genome shotgun (WGS) entry which is preliminary data.</text>
</comment>
<sequence>MYDIKSRTNEFGKNIIEFVKKVPQNIISKPLISQLVKSGTSVGANYCEADNASSRKDFIHKFFIAKKEAEETKYWLKMVSVAQPEQNESIQKLWQEVKEIHLILHAIIQKTKNNPNYSIQTFS</sequence>
<dbReference type="AlphaFoldDB" id="A0A0G1PNI6"/>
<dbReference type="EMBL" id="LCMG01000002">
    <property type="protein sequence ID" value="KKU34232.1"/>
    <property type="molecule type" value="Genomic_DNA"/>
</dbReference>
<dbReference type="PANTHER" id="PTHR38471">
    <property type="entry name" value="FOUR HELIX BUNDLE PROTEIN"/>
    <property type="match status" value="1"/>
</dbReference>
<dbReference type="NCBIfam" id="TIGR02436">
    <property type="entry name" value="four helix bundle protein"/>
    <property type="match status" value="1"/>
</dbReference>
<dbReference type="Pfam" id="PF05635">
    <property type="entry name" value="23S_rRNA_IVP"/>
    <property type="match status" value="1"/>
</dbReference>
<reference evidence="1 2" key="1">
    <citation type="journal article" date="2015" name="Nature">
        <title>rRNA introns, odd ribosomes, and small enigmatic genomes across a large radiation of phyla.</title>
        <authorList>
            <person name="Brown C.T."/>
            <person name="Hug L.A."/>
            <person name="Thomas B.C."/>
            <person name="Sharon I."/>
            <person name="Castelle C.J."/>
            <person name="Singh A."/>
            <person name="Wilkins M.J."/>
            <person name="Williams K.H."/>
            <person name="Banfield J.F."/>
        </authorList>
    </citation>
    <scope>NUCLEOTIDE SEQUENCE [LARGE SCALE GENOMIC DNA]</scope>
</reference>
<organism evidence="1 2">
    <name type="scientific">Candidatus Uhrbacteria bacterium GW2011_GWF2_46_218</name>
    <dbReference type="NCBI Taxonomy" id="1619001"/>
    <lineage>
        <taxon>Bacteria</taxon>
        <taxon>Candidatus Uhriibacteriota</taxon>
    </lineage>
</organism>
<dbReference type="Gene3D" id="1.20.1440.60">
    <property type="entry name" value="23S rRNA-intervening sequence"/>
    <property type="match status" value="1"/>
</dbReference>
<dbReference type="InterPro" id="IPR012657">
    <property type="entry name" value="23S_rRNA-intervening_sequence"/>
</dbReference>
<accession>A0A0G1PNI6</accession>
<evidence type="ECO:0000313" key="1">
    <source>
        <dbReference type="EMBL" id="KKU34232.1"/>
    </source>
</evidence>
<dbReference type="SUPFAM" id="SSF158446">
    <property type="entry name" value="IVS-encoded protein-like"/>
    <property type="match status" value="1"/>
</dbReference>
<name>A0A0G1PNI6_9BACT</name>
<dbReference type="InterPro" id="IPR036583">
    <property type="entry name" value="23S_rRNA_IVS_sf"/>
</dbReference>
<proteinExistence type="predicted"/>